<sequence length="109" mass="12388">MLQADHKLASAALINSRQHQEQGDSIIEELKSRYAKVKDLFEKAVSIESSFNDVLAALDANDPANLRRHEELEHEIALKNQELKELRNESKENAEHIDQARKKLSVSSL</sequence>
<comment type="caution">
    <text evidence="2">The sequence shown here is derived from an EMBL/GenBank/DDBJ whole genome shotgun (WGS) entry which is preliminary data.</text>
</comment>
<evidence type="ECO:0000313" key="2">
    <source>
        <dbReference type="EMBL" id="KAK1746435.1"/>
    </source>
</evidence>
<organism evidence="2 3">
    <name type="scientific">Skeletonema marinoi</name>
    <dbReference type="NCBI Taxonomy" id="267567"/>
    <lineage>
        <taxon>Eukaryota</taxon>
        <taxon>Sar</taxon>
        <taxon>Stramenopiles</taxon>
        <taxon>Ochrophyta</taxon>
        <taxon>Bacillariophyta</taxon>
        <taxon>Coscinodiscophyceae</taxon>
        <taxon>Thalassiosirophycidae</taxon>
        <taxon>Thalassiosirales</taxon>
        <taxon>Skeletonemataceae</taxon>
        <taxon>Skeletonema</taxon>
        <taxon>Skeletonema marinoi-dohrnii complex</taxon>
    </lineage>
</organism>
<keyword evidence="3" id="KW-1185">Reference proteome</keyword>
<gene>
    <name evidence="2" type="ORF">QTG54_003042</name>
</gene>
<feature type="compositionally biased region" description="Basic and acidic residues" evidence="1">
    <location>
        <begin position="87"/>
        <end position="101"/>
    </location>
</feature>
<dbReference type="EMBL" id="JATAAI010000004">
    <property type="protein sequence ID" value="KAK1746435.1"/>
    <property type="molecule type" value="Genomic_DNA"/>
</dbReference>
<reference evidence="2" key="1">
    <citation type="submission" date="2023-06" db="EMBL/GenBank/DDBJ databases">
        <title>Survivors Of The Sea: Transcriptome response of Skeletonema marinoi to long-term dormancy.</title>
        <authorList>
            <person name="Pinder M.I.M."/>
            <person name="Kourtchenko O."/>
            <person name="Robertson E.K."/>
            <person name="Larsson T."/>
            <person name="Maumus F."/>
            <person name="Osuna-Cruz C.M."/>
            <person name="Vancaester E."/>
            <person name="Stenow R."/>
            <person name="Vandepoele K."/>
            <person name="Ploug H."/>
            <person name="Bruchert V."/>
            <person name="Godhe A."/>
            <person name="Topel M."/>
        </authorList>
    </citation>
    <scope>NUCLEOTIDE SEQUENCE</scope>
    <source>
        <strain evidence="2">R05AC</strain>
    </source>
</reference>
<name>A0AAD8YJV7_9STRA</name>
<dbReference type="Proteomes" id="UP001224775">
    <property type="component" value="Unassembled WGS sequence"/>
</dbReference>
<evidence type="ECO:0000256" key="1">
    <source>
        <dbReference type="SAM" id="MobiDB-lite"/>
    </source>
</evidence>
<accession>A0AAD8YJV7</accession>
<dbReference type="AlphaFoldDB" id="A0AAD8YJV7"/>
<protein>
    <submittedName>
        <fullName evidence="2">Uncharacterized protein</fullName>
    </submittedName>
</protein>
<proteinExistence type="predicted"/>
<evidence type="ECO:0000313" key="3">
    <source>
        <dbReference type="Proteomes" id="UP001224775"/>
    </source>
</evidence>
<feature type="region of interest" description="Disordered" evidence="1">
    <location>
        <begin position="87"/>
        <end position="109"/>
    </location>
</feature>